<organism evidence="2 3">
    <name type="scientific">Pseudomonas fluorescens</name>
    <dbReference type="NCBI Taxonomy" id="294"/>
    <lineage>
        <taxon>Bacteria</taxon>
        <taxon>Pseudomonadati</taxon>
        <taxon>Pseudomonadota</taxon>
        <taxon>Gammaproteobacteria</taxon>
        <taxon>Pseudomonadales</taxon>
        <taxon>Pseudomonadaceae</taxon>
        <taxon>Pseudomonas</taxon>
    </lineage>
</organism>
<dbReference type="GO" id="GO:0006302">
    <property type="term" value="P:double-strand break repair"/>
    <property type="evidence" value="ECO:0007669"/>
    <property type="project" value="TreeGrafter"/>
</dbReference>
<feature type="domain" description="Endonuclease GajA/Old nuclease/RecF-like AAA" evidence="1">
    <location>
        <begin position="1"/>
        <end position="46"/>
    </location>
</feature>
<sequence length="132" mass="15043">MLTNIRLEGFKSYRNQQLPLSPLTLMIGANASGKSNALEAFRFLCWLGQGQKLSVLRQRVDDSEQILRCQVRDLPYLRGQSFILGCETDDNEWNILSVESHYATMSCISFRKLSNRLEKKCRFIALSSPPVA</sequence>
<evidence type="ECO:0000313" key="2">
    <source>
        <dbReference type="EMBL" id="VVN88987.1"/>
    </source>
</evidence>
<dbReference type="InterPro" id="IPR041685">
    <property type="entry name" value="AAA_GajA/Old/RecF-like"/>
</dbReference>
<protein>
    <recommendedName>
        <fullName evidence="1">Endonuclease GajA/Old nuclease/RecF-like AAA domain-containing protein</fullName>
    </recommendedName>
</protein>
<dbReference type="InterPro" id="IPR027417">
    <property type="entry name" value="P-loop_NTPase"/>
</dbReference>
<reference evidence="2 3" key="1">
    <citation type="submission" date="2019-09" db="EMBL/GenBank/DDBJ databases">
        <authorList>
            <person name="Chandra G."/>
            <person name="Truman W A."/>
        </authorList>
    </citation>
    <scope>NUCLEOTIDE SEQUENCE [LARGE SCALE GENOMIC DNA]</scope>
    <source>
        <strain evidence="2">PS710</strain>
    </source>
</reference>
<evidence type="ECO:0000313" key="3">
    <source>
        <dbReference type="Proteomes" id="UP000381093"/>
    </source>
</evidence>
<accession>A0A5E7BHV1</accession>
<dbReference type="SUPFAM" id="SSF52540">
    <property type="entry name" value="P-loop containing nucleoside triphosphate hydrolases"/>
    <property type="match status" value="1"/>
</dbReference>
<dbReference type="EMBL" id="CABVHW010000004">
    <property type="protein sequence ID" value="VVN88987.1"/>
    <property type="molecule type" value="Genomic_DNA"/>
</dbReference>
<dbReference type="Gene3D" id="3.40.50.300">
    <property type="entry name" value="P-loop containing nucleotide triphosphate hydrolases"/>
    <property type="match status" value="1"/>
</dbReference>
<gene>
    <name evidence="2" type="ORF">PS710_01725</name>
</gene>
<dbReference type="Proteomes" id="UP000381093">
    <property type="component" value="Unassembled WGS sequence"/>
</dbReference>
<dbReference type="AlphaFoldDB" id="A0A5E7BHV1"/>
<evidence type="ECO:0000259" key="1">
    <source>
        <dbReference type="Pfam" id="PF13175"/>
    </source>
</evidence>
<dbReference type="Pfam" id="PF13175">
    <property type="entry name" value="AAA_15"/>
    <property type="match status" value="1"/>
</dbReference>
<proteinExistence type="predicted"/>
<dbReference type="PANTHER" id="PTHR32182:SF22">
    <property type="entry name" value="ATP-DEPENDENT ENDONUCLEASE, OLD FAMILY-RELATED"/>
    <property type="match status" value="1"/>
</dbReference>
<dbReference type="GO" id="GO:0000731">
    <property type="term" value="P:DNA synthesis involved in DNA repair"/>
    <property type="evidence" value="ECO:0007669"/>
    <property type="project" value="TreeGrafter"/>
</dbReference>
<dbReference type="RefSeq" id="WP_224794250.1">
    <property type="nucleotide sequence ID" value="NZ_CABVHW010000004.1"/>
</dbReference>
<dbReference type="PANTHER" id="PTHR32182">
    <property type="entry name" value="DNA REPLICATION AND REPAIR PROTEIN RECF"/>
    <property type="match status" value="1"/>
</dbReference>
<name>A0A5E7BHV1_PSEFL</name>